<dbReference type="Pfam" id="PF10722">
    <property type="entry name" value="YbjN"/>
    <property type="match status" value="1"/>
</dbReference>
<accession>A0A540R6U1</accession>
<keyword evidence="2" id="KW-1185">Reference proteome</keyword>
<dbReference type="STRING" id="1686286.GCA_900092335_01892"/>
<dbReference type="Proteomes" id="UP000318080">
    <property type="component" value="Unassembled WGS sequence"/>
</dbReference>
<evidence type="ECO:0000313" key="1">
    <source>
        <dbReference type="EMBL" id="TQE43412.1"/>
    </source>
</evidence>
<name>A0A540R6U1_9CORY</name>
<gene>
    <name evidence="1" type="ORF">EJK80_07670</name>
</gene>
<organism evidence="1 2">
    <name type="scientific">Corynebacterium phoceense</name>
    <dbReference type="NCBI Taxonomy" id="1686286"/>
    <lineage>
        <taxon>Bacteria</taxon>
        <taxon>Bacillati</taxon>
        <taxon>Actinomycetota</taxon>
        <taxon>Actinomycetes</taxon>
        <taxon>Mycobacteriales</taxon>
        <taxon>Corynebacteriaceae</taxon>
        <taxon>Corynebacterium</taxon>
    </lineage>
</organism>
<dbReference type="RefSeq" id="WP_066493143.1">
    <property type="nucleotide sequence ID" value="NZ_JADPQA010000005.1"/>
</dbReference>
<sequence length="165" mass="17238">MTNQQTLNPEDPNSLPVVTLERVIDAMATFDVTLDKIEGRDDSATANLNGLPCLFAVLDSVLIVRCDVQTDATFSQADAGLFLAANQINSVQMGARAAITDFDDSLVVRTERDIPVAAGMNDTQLAAALKAAVDGVIGAQNAMVAAAEEMAKLGSEAANQAQNGE</sequence>
<protein>
    <submittedName>
        <fullName evidence="1">YbjN domain-containing protein</fullName>
    </submittedName>
</protein>
<dbReference type="AlphaFoldDB" id="A0A540R6U1"/>
<comment type="caution">
    <text evidence="1">The sequence shown here is derived from an EMBL/GenBank/DDBJ whole genome shotgun (WGS) entry which is preliminary data.</text>
</comment>
<evidence type="ECO:0000313" key="2">
    <source>
        <dbReference type="Proteomes" id="UP000318080"/>
    </source>
</evidence>
<reference evidence="1 2" key="1">
    <citation type="submission" date="2019-06" db="EMBL/GenBank/DDBJ databases">
        <title>Draft genome of C. phoceense Strain 272.</title>
        <authorList>
            <person name="Pacheco L.G.C."/>
            <person name="Barberis C.M."/>
            <person name="Almuzara M.N."/>
            <person name="Traglia G.M."/>
            <person name="Santos C.S."/>
            <person name="Rocha D.J.P.G."/>
            <person name="Aguiar E.R.G.R."/>
            <person name="Vay C.A."/>
        </authorList>
    </citation>
    <scope>NUCLEOTIDE SEQUENCE [LARGE SCALE GENOMIC DNA]</scope>
    <source>
        <strain evidence="1 2">272</strain>
    </source>
</reference>
<proteinExistence type="predicted"/>
<dbReference type="GeneID" id="79853089"/>
<dbReference type="InterPro" id="IPR019660">
    <property type="entry name" value="Put_sensory_transdc_reg_YbjN"/>
</dbReference>
<dbReference type="EMBL" id="VHIR01000009">
    <property type="protein sequence ID" value="TQE43412.1"/>
    <property type="molecule type" value="Genomic_DNA"/>
</dbReference>